<dbReference type="Proteomes" id="UP000321464">
    <property type="component" value="Unassembled WGS sequence"/>
</dbReference>
<evidence type="ECO:0000256" key="8">
    <source>
        <dbReference type="SAM" id="MobiDB-lite"/>
    </source>
</evidence>
<evidence type="ECO:0000256" key="3">
    <source>
        <dbReference type="ARBA" id="ARBA00022692"/>
    </source>
</evidence>
<evidence type="ECO:0000256" key="6">
    <source>
        <dbReference type="ARBA" id="ARBA00023118"/>
    </source>
</evidence>
<evidence type="ECO:0000256" key="4">
    <source>
        <dbReference type="ARBA" id="ARBA00022741"/>
    </source>
</evidence>
<organism evidence="11 12">
    <name type="scientific">Novosphingobium sediminis</name>
    <dbReference type="NCBI Taxonomy" id="707214"/>
    <lineage>
        <taxon>Bacteria</taxon>
        <taxon>Pseudomonadati</taxon>
        <taxon>Pseudomonadota</taxon>
        <taxon>Alphaproteobacteria</taxon>
        <taxon>Sphingomonadales</taxon>
        <taxon>Sphingomonadaceae</taxon>
        <taxon>Novosphingobium</taxon>
    </lineage>
</organism>
<comment type="subcellular location">
    <subcellularLocation>
        <location evidence="1">Cell membrane</location>
    </subcellularLocation>
</comment>
<feature type="compositionally biased region" description="Pro residues" evidence="8">
    <location>
        <begin position="23"/>
        <end position="33"/>
    </location>
</feature>
<keyword evidence="3 9" id="KW-0812">Transmembrane</keyword>
<evidence type="ECO:0000256" key="5">
    <source>
        <dbReference type="ARBA" id="ARBA00022989"/>
    </source>
</evidence>
<feature type="compositionally biased region" description="Basic residues" evidence="8">
    <location>
        <begin position="1"/>
        <end position="15"/>
    </location>
</feature>
<dbReference type="InterPro" id="IPR043760">
    <property type="entry name" value="PycTM_dom"/>
</dbReference>
<evidence type="ECO:0000313" key="12">
    <source>
        <dbReference type="Proteomes" id="UP000321464"/>
    </source>
</evidence>
<name>A0A512AR50_9SPHN</name>
<keyword evidence="4" id="KW-0547">Nucleotide-binding</keyword>
<keyword evidence="5 9" id="KW-1133">Transmembrane helix</keyword>
<evidence type="ECO:0000256" key="7">
    <source>
        <dbReference type="ARBA" id="ARBA00023136"/>
    </source>
</evidence>
<keyword evidence="12" id="KW-1185">Reference proteome</keyword>
<keyword evidence="6" id="KW-0051">Antiviral defense</keyword>
<keyword evidence="2" id="KW-1003">Cell membrane</keyword>
<keyword evidence="7 9" id="KW-0472">Membrane</keyword>
<dbReference type="GO" id="GO:0051607">
    <property type="term" value="P:defense response to virus"/>
    <property type="evidence" value="ECO:0007669"/>
    <property type="project" value="UniProtKB-KW"/>
</dbReference>
<accession>A0A512AR50</accession>
<dbReference type="AlphaFoldDB" id="A0A512AR50"/>
<feature type="domain" description="Pycsar effector protein" evidence="10">
    <location>
        <begin position="45"/>
        <end position="198"/>
    </location>
</feature>
<dbReference type="Pfam" id="PF18967">
    <property type="entry name" value="PycTM"/>
    <property type="match status" value="1"/>
</dbReference>
<evidence type="ECO:0000313" key="11">
    <source>
        <dbReference type="EMBL" id="GEO02183.1"/>
    </source>
</evidence>
<protein>
    <recommendedName>
        <fullName evidence="10">Pycsar effector protein domain-containing protein</fullName>
    </recommendedName>
</protein>
<feature type="transmembrane region" description="Helical" evidence="9">
    <location>
        <begin position="64"/>
        <end position="82"/>
    </location>
</feature>
<feature type="transmembrane region" description="Helical" evidence="9">
    <location>
        <begin position="181"/>
        <end position="204"/>
    </location>
</feature>
<feature type="region of interest" description="Disordered" evidence="8">
    <location>
        <begin position="1"/>
        <end position="34"/>
    </location>
</feature>
<comment type="caution">
    <text evidence="11">The sequence shown here is derived from an EMBL/GenBank/DDBJ whole genome shotgun (WGS) entry which is preliminary data.</text>
</comment>
<evidence type="ECO:0000259" key="10">
    <source>
        <dbReference type="Pfam" id="PF18967"/>
    </source>
</evidence>
<evidence type="ECO:0000256" key="2">
    <source>
        <dbReference type="ARBA" id="ARBA00022475"/>
    </source>
</evidence>
<proteinExistence type="predicted"/>
<evidence type="ECO:0000256" key="9">
    <source>
        <dbReference type="SAM" id="Phobius"/>
    </source>
</evidence>
<dbReference type="EMBL" id="BJYR01000037">
    <property type="protein sequence ID" value="GEO02183.1"/>
    <property type="molecule type" value="Genomic_DNA"/>
</dbReference>
<sequence>MLRRAAGRGISRGRAKLADQSTPEPPKAAPSPLSPSGYSNHAIHLVRTAQTLNLALSQMADSKASLLMGATFVVFTITMGQAKNGHLPAALLVLAAFAFASAMCAVMAVLPSIGRPSRSSQINARPNKLFFGTFTAMDEDEWTESILADLRADETVFRTMLHDMYQNGQVLQHKKYRYLGYAYRLFMAGLTLTVIVFAAEYLLARG</sequence>
<gene>
    <name evidence="11" type="ORF">NSE01_40150</name>
</gene>
<dbReference type="GO" id="GO:0000166">
    <property type="term" value="F:nucleotide binding"/>
    <property type="evidence" value="ECO:0007669"/>
    <property type="project" value="UniProtKB-KW"/>
</dbReference>
<reference evidence="11 12" key="1">
    <citation type="submission" date="2019-07" db="EMBL/GenBank/DDBJ databases">
        <title>Whole genome shotgun sequence of Novosphingobium sediminis NBRC 106119.</title>
        <authorList>
            <person name="Hosoyama A."/>
            <person name="Uohara A."/>
            <person name="Ohji S."/>
            <person name="Ichikawa N."/>
        </authorList>
    </citation>
    <scope>NUCLEOTIDE SEQUENCE [LARGE SCALE GENOMIC DNA]</scope>
    <source>
        <strain evidence="11 12">NBRC 106119</strain>
    </source>
</reference>
<feature type="transmembrane region" description="Helical" evidence="9">
    <location>
        <begin position="88"/>
        <end position="110"/>
    </location>
</feature>
<evidence type="ECO:0000256" key="1">
    <source>
        <dbReference type="ARBA" id="ARBA00004236"/>
    </source>
</evidence>
<dbReference type="GO" id="GO:0005886">
    <property type="term" value="C:plasma membrane"/>
    <property type="evidence" value="ECO:0007669"/>
    <property type="project" value="UniProtKB-SubCell"/>
</dbReference>